<dbReference type="AlphaFoldDB" id="A0AAV9HL81"/>
<reference evidence="2" key="2">
    <citation type="submission" date="2023-06" db="EMBL/GenBank/DDBJ databases">
        <authorList>
            <consortium name="Lawrence Berkeley National Laboratory"/>
            <person name="Mondo S.J."/>
            <person name="Hensen N."/>
            <person name="Bonometti L."/>
            <person name="Westerberg I."/>
            <person name="Brannstrom I.O."/>
            <person name="Guillou S."/>
            <person name="Cros-Aarteil S."/>
            <person name="Calhoun S."/>
            <person name="Haridas S."/>
            <person name="Kuo A."/>
            <person name="Pangilinan J."/>
            <person name="Riley R."/>
            <person name="Labutti K."/>
            <person name="Andreopoulos B."/>
            <person name="Lipzen A."/>
            <person name="Chen C."/>
            <person name="Yanf M."/>
            <person name="Daum C."/>
            <person name="Ng V."/>
            <person name="Clum A."/>
            <person name="Steindorff A."/>
            <person name="Ohm R."/>
            <person name="Martin F."/>
            <person name="Silar P."/>
            <person name="Natvig D."/>
            <person name="Lalanne C."/>
            <person name="Gautier V."/>
            <person name="Ament-Velasquez S.L."/>
            <person name="Kruys A."/>
            <person name="Hutchinson M.I."/>
            <person name="Powell A.J."/>
            <person name="Barry K."/>
            <person name="Miller A.N."/>
            <person name="Grigoriev I.V."/>
            <person name="Debuchy R."/>
            <person name="Gladieux P."/>
            <person name="Thoren M.H."/>
            <person name="Johannesson H."/>
        </authorList>
    </citation>
    <scope>NUCLEOTIDE SEQUENCE</scope>
    <source>
        <strain evidence="2">PSN324</strain>
    </source>
</reference>
<dbReference type="EMBL" id="MU864990">
    <property type="protein sequence ID" value="KAK4461463.1"/>
    <property type="molecule type" value="Genomic_DNA"/>
</dbReference>
<accession>A0AAV9HL81</accession>
<protein>
    <submittedName>
        <fullName evidence="2">Uncharacterized protein</fullName>
    </submittedName>
</protein>
<proteinExistence type="predicted"/>
<comment type="caution">
    <text evidence="2">The sequence shown here is derived from an EMBL/GenBank/DDBJ whole genome shotgun (WGS) entry which is preliminary data.</text>
</comment>
<gene>
    <name evidence="2" type="ORF">QBC42DRAFT_252434</name>
</gene>
<evidence type="ECO:0000256" key="1">
    <source>
        <dbReference type="SAM" id="Coils"/>
    </source>
</evidence>
<name>A0AAV9HL81_9PEZI</name>
<organism evidence="2 3">
    <name type="scientific">Cladorrhinum samala</name>
    <dbReference type="NCBI Taxonomy" id="585594"/>
    <lineage>
        <taxon>Eukaryota</taxon>
        <taxon>Fungi</taxon>
        <taxon>Dikarya</taxon>
        <taxon>Ascomycota</taxon>
        <taxon>Pezizomycotina</taxon>
        <taxon>Sordariomycetes</taxon>
        <taxon>Sordariomycetidae</taxon>
        <taxon>Sordariales</taxon>
        <taxon>Podosporaceae</taxon>
        <taxon>Cladorrhinum</taxon>
    </lineage>
</organism>
<keyword evidence="3" id="KW-1185">Reference proteome</keyword>
<feature type="coiled-coil region" evidence="1">
    <location>
        <begin position="55"/>
        <end position="89"/>
    </location>
</feature>
<sequence length="117" mass="13320">MPPKAAKETPYPEKQSFRLKGLKLDAAAYAEGLTNAFKTTRDVASQLREELIPFIKKARARVAGLIEIIQQLRKEIRIARDALITANKDDLYPSIQALEEFGDPTYWKLDEEFKEAP</sequence>
<keyword evidence="1" id="KW-0175">Coiled coil</keyword>
<reference evidence="2" key="1">
    <citation type="journal article" date="2023" name="Mol. Phylogenet. Evol.">
        <title>Genome-scale phylogeny and comparative genomics of the fungal order Sordariales.</title>
        <authorList>
            <person name="Hensen N."/>
            <person name="Bonometti L."/>
            <person name="Westerberg I."/>
            <person name="Brannstrom I.O."/>
            <person name="Guillou S."/>
            <person name="Cros-Aarteil S."/>
            <person name="Calhoun S."/>
            <person name="Haridas S."/>
            <person name="Kuo A."/>
            <person name="Mondo S."/>
            <person name="Pangilinan J."/>
            <person name="Riley R."/>
            <person name="LaButti K."/>
            <person name="Andreopoulos B."/>
            <person name="Lipzen A."/>
            <person name="Chen C."/>
            <person name="Yan M."/>
            <person name="Daum C."/>
            <person name="Ng V."/>
            <person name="Clum A."/>
            <person name="Steindorff A."/>
            <person name="Ohm R.A."/>
            <person name="Martin F."/>
            <person name="Silar P."/>
            <person name="Natvig D.O."/>
            <person name="Lalanne C."/>
            <person name="Gautier V."/>
            <person name="Ament-Velasquez S.L."/>
            <person name="Kruys A."/>
            <person name="Hutchinson M.I."/>
            <person name="Powell A.J."/>
            <person name="Barry K."/>
            <person name="Miller A.N."/>
            <person name="Grigoriev I.V."/>
            <person name="Debuchy R."/>
            <person name="Gladieux P."/>
            <person name="Hiltunen Thoren M."/>
            <person name="Johannesson H."/>
        </authorList>
    </citation>
    <scope>NUCLEOTIDE SEQUENCE</scope>
    <source>
        <strain evidence="2">PSN324</strain>
    </source>
</reference>
<dbReference type="Proteomes" id="UP001321749">
    <property type="component" value="Unassembled WGS sequence"/>
</dbReference>
<evidence type="ECO:0000313" key="2">
    <source>
        <dbReference type="EMBL" id="KAK4461463.1"/>
    </source>
</evidence>
<evidence type="ECO:0000313" key="3">
    <source>
        <dbReference type="Proteomes" id="UP001321749"/>
    </source>
</evidence>